<sequence length="51" mass="5397">MEGSGNDWIPACAGMTKPNDVAVPRIARQNSALPGARGYGIASRMLLRPQT</sequence>
<evidence type="ECO:0000313" key="1">
    <source>
        <dbReference type="EMBL" id="MDR7098732.1"/>
    </source>
</evidence>
<accession>A0ABU1VMN4</accession>
<protein>
    <submittedName>
        <fullName evidence="1">Uncharacterized protein</fullName>
    </submittedName>
</protein>
<proteinExistence type="predicted"/>
<evidence type="ECO:0000313" key="2">
    <source>
        <dbReference type="Proteomes" id="UP001267878"/>
    </source>
</evidence>
<organism evidence="1 2">
    <name type="scientific">Agrilutibacter niabensis</name>
    <dbReference type="NCBI Taxonomy" id="380628"/>
    <lineage>
        <taxon>Bacteria</taxon>
        <taxon>Pseudomonadati</taxon>
        <taxon>Pseudomonadota</taxon>
        <taxon>Gammaproteobacteria</taxon>
        <taxon>Lysobacterales</taxon>
        <taxon>Lysobacteraceae</taxon>
        <taxon>Agrilutibacter</taxon>
    </lineage>
</organism>
<keyword evidence="2" id="KW-1185">Reference proteome</keyword>
<name>A0ABU1VMN4_9GAMM</name>
<dbReference type="EMBL" id="JAVDVW010000001">
    <property type="protein sequence ID" value="MDR7098732.1"/>
    <property type="molecule type" value="Genomic_DNA"/>
</dbReference>
<dbReference type="Proteomes" id="UP001267878">
    <property type="component" value="Unassembled WGS sequence"/>
</dbReference>
<gene>
    <name evidence="1" type="ORF">J2X04_001079</name>
</gene>
<reference evidence="1 2" key="1">
    <citation type="submission" date="2023-07" db="EMBL/GenBank/DDBJ databases">
        <title>Sorghum-associated microbial communities from plants grown in Nebraska, USA.</title>
        <authorList>
            <person name="Schachtman D."/>
        </authorList>
    </citation>
    <scope>NUCLEOTIDE SEQUENCE [LARGE SCALE GENOMIC DNA]</scope>
    <source>
        <strain evidence="1 2">BE187</strain>
    </source>
</reference>
<comment type="caution">
    <text evidence="1">The sequence shown here is derived from an EMBL/GenBank/DDBJ whole genome shotgun (WGS) entry which is preliminary data.</text>
</comment>